<dbReference type="GO" id="GO:0070124">
    <property type="term" value="P:mitochondrial translational initiation"/>
    <property type="evidence" value="ECO:0007669"/>
    <property type="project" value="TreeGrafter"/>
</dbReference>
<feature type="region of interest" description="Disordered" evidence="2">
    <location>
        <begin position="24"/>
        <end position="61"/>
    </location>
</feature>
<protein>
    <submittedName>
        <fullName evidence="3">Uncharacterized protein</fullName>
    </submittedName>
</protein>
<organism evidence="3 4">
    <name type="scientific">Peltaster fructicola</name>
    <dbReference type="NCBI Taxonomy" id="286661"/>
    <lineage>
        <taxon>Eukaryota</taxon>
        <taxon>Fungi</taxon>
        <taxon>Dikarya</taxon>
        <taxon>Ascomycota</taxon>
        <taxon>Pezizomycotina</taxon>
        <taxon>Dothideomycetes</taxon>
        <taxon>Dothideomycetes incertae sedis</taxon>
        <taxon>Peltaster</taxon>
    </lineage>
</organism>
<keyword evidence="1" id="KW-0175">Coiled coil</keyword>
<evidence type="ECO:0000256" key="1">
    <source>
        <dbReference type="SAM" id="Coils"/>
    </source>
</evidence>
<keyword evidence="4" id="KW-1185">Reference proteome</keyword>
<evidence type="ECO:0000313" key="3">
    <source>
        <dbReference type="EMBL" id="QIX01229.1"/>
    </source>
</evidence>
<dbReference type="PANTHER" id="PTHR28058">
    <property type="entry name" value="37S RIBOSOMAL PROTEIN MRP51, MITOCHONDRIAL"/>
    <property type="match status" value="1"/>
</dbReference>
<dbReference type="OrthoDB" id="3913595at2759"/>
<dbReference type="EMBL" id="CP051142">
    <property type="protein sequence ID" value="QIX01229.1"/>
    <property type="molecule type" value="Genomic_DNA"/>
</dbReference>
<accession>A0A6H0Y2Z6</accession>
<sequence>MSKACSSPTARLFQNSRLFSIPKPLPSAVRADTQASGSKRDSDTATTPYPTHQAITSPHSSRAIDFASAGDHTVTLEKFQELSIPLVTRSFKQSSYNAKKNPSVYEDALDNTDRSKAGRRWRTNGPYLLEMGAKELDRYLKEVEAQRPEWLEYLREYFAQRSFDTAKKESIDKTGFFGPADLQPLNIRADCIIREAESELQATRGTEADSSAFHERQRTVMEAARERAEQCRAQLELQTAQAGAVEHLREADRRSTAIMDFAQQKMRQAEEELPAEARDRDDRIEVLNSEYEDAKEQTNGIKTAAYEDVISTFGERPDATSIDTLESHARRLFNESVASTAATELAREQTLKQWEESAKLADHYPDAQKLQELQKELRDAHGAEKMHSELASLLVSFLDLPGMGETTARAARLDRAASLSRTTNFQESLLQHGFMESSPSDKEVPLSTHPGAGLGYLRASVHMENHPVYGPQAQRSAVLSRVLKARASVTGTDFHAKLGVAGFVASDPKGTGVNTTRNNAASTEADSMAASIDPYLVGGNKMYMQADSAFINQDGQVILGVTRPDKEAVAVKTGDVKEILDNKKATLTGTSFASMSGSFLGLPDPRLPRAKYGTGVSNYRSAPQKS</sequence>
<dbReference type="PANTHER" id="PTHR28058:SF1">
    <property type="entry name" value="SMALL RIBOSOMAL SUBUNIT PROTEIN BS1M"/>
    <property type="match status" value="1"/>
</dbReference>
<dbReference type="GO" id="GO:0003735">
    <property type="term" value="F:structural constituent of ribosome"/>
    <property type="evidence" value="ECO:0007669"/>
    <property type="project" value="TreeGrafter"/>
</dbReference>
<evidence type="ECO:0000256" key="2">
    <source>
        <dbReference type="SAM" id="MobiDB-lite"/>
    </source>
</evidence>
<dbReference type="Pfam" id="PF11709">
    <property type="entry name" value="Mit_ribos_Mrp51"/>
    <property type="match status" value="2"/>
</dbReference>
<evidence type="ECO:0000313" key="4">
    <source>
        <dbReference type="Proteomes" id="UP000503462"/>
    </source>
</evidence>
<dbReference type="InterPro" id="IPR016712">
    <property type="entry name" value="Rbsml_bS1m-like"/>
</dbReference>
<dbReference type="Proteomes" id="UP000503462">
    <property type="component" value="Chromosome 4"/>
</dbReference>
<dbReference type="AlphaFoldDB" id="A0A6H0Y2Z6"/>
<dbReference type="GO" id="GO:0005763">
    <property type="term" value="C:mitochondrial small ribosomal subunit"/>
    <property type="evidence" value="ECO:0007669"/>
    <property type="project" value="TreeGrafter"/>
</dbReference>
<feature type="compositionally biased region" description="Polar residues" evidence="2">
    <location>
        <begin position="44"/>
        <end position="60"/>
    </location>
</feature>
<gene>
    <name evidence="3" type="ORF">AMS68_006746</name>
</gene>
<proteinExistence type="predicted"/>
<name>A0A6H0Y2Z6_9PEZI</name>
<feature type="coiled-coil region" evidence="1">
    <location>
        <begin position="214"/>
        <end position="297"/>
    </location>
</feature>
<reference evidence="3 4" key="1">
    <citation type="journal article" date="2016" name="Sci. Rep.">
        <title>Peltaster fructicola genome reveals evolution from an invasive phytopathogen to an ectophytic parasite.</title>
        <authorList>
            <person name="Xu C."/>
            <person name="Chen H."/>
            <person name="Gleason M.L."/>
            <person name="Xu J.R."/>
            <person name="Liu H."/>
            <person name="Zhang R."/>
            <person name="Sun G."/>
        </authorList>
    </citation>
    <scope>NUCLEOTIDE SEQUENCE [LARGE SCALE GENOMIC DNA]</scope>
    <source>
        <strain evidence="3 4">LNHT1506</strain>
    </source>
</reference>